<dbReference type="AlphaFoldDB" id="A0A3D9UN24"/>
<proteinExistence type="predicted"/>
<dbReference type="InterPro" id="IPR000719">
    <property type="entry name" value="Prot_kinase_dom"/>
</dbReference>
<feature type="transmembrane region" description="Helical" evidence="10">
    <location>
        <begin position="395"/>
        <end position="413"/>
    </location>
</feature>
<keyword evidence="10" id="KW-1133">Transmembrane helix</keyword>
<dbReference type="PROSITE" id="PS50011">
    <property type="entry name" value="PROTEIN_KINASE_DOM"/>
    <property type="match status" value="1"/>
</dbReference>
<feature type="transmembrane region" description="Helical" evidence="10">
    <location>
        <begin position="350"/>
        <end position="370"/>
    </location>
</feature>
<evidence type="ECO:0000256" key="5">
    <source>
        <dbReference type="ARBA" id="ARBA00022777"/>
    </source>
</evidence>
<comment type="catalytic activity">
    <reaction evidence="7">
        <text>L-threonyl-[protein] + ATP = O-phospho-L-threonyl-[protein] + ADP + H(+)</text>
        <dbReference type="Rhea" id="RHEA:46608"/>
        <dbReference type="Rhea" id="RHEA-COMP:11060"/>
        <dbReference type="Rhea" id="RHEA-COMP:11605"/>
        <dbReference type="ChEBI" id="CHEBI:15378"/>
        <dbReference type="ChEBI" id="CHEBI:30013"/>
        <dbReference type="ChEBI" id="CHEBI:30616"/>
        <dbReference type="ChEBI" id="CHEBI:61977"/>
        <dbReference type="ChEBI" id="CHEBI:456216"/>
        <dbReference type="EC" id="2.7.11.1"/>
    </reaction>
</comment>
<comment type="caution">
    <text evidence="12">The sequence shown here is derived from an EMBL/GenBank/DDBJ whole genome shotgun (WGS) entry which is preliminary data.</text>
</comment>
<feature type="transmembrane region" description="Helical" evidence="10">
    <location>
        <begin position="457"/>
        <end position="480"/>
    </location>
</feature>
<evidence type="ECO:0000256" key="3">
    <source>
        <dbReference type="ARBA" id="ARBA00022679"/>
    </source>
</evidence>
<keyword evidence="6" id="KW-0067">ATP-binding</keyword>
<dbReference type="SUPFAM" id="SSF56112">
    <property type="entry name" value="Protein kinase-like (PK-like)"/>
    <property type="match status" value="1"/>
</dbReference>
<reference evidence="12 13" key="1">
    <citation type="submission" date="2018-08" db="EMBL/GenBank/DDBJ databases">
        <title>Sequencing the genomes of 1000 actinobacteria strains.</title>
        <authorList>
            <person name="Klenk H.-P."/>
        </authorList>
    </citation>
    <scope>NUCLEOTIDE SEQUENCE [LARGE SCALE GENOMIC DNA]</scope>
    <source>
        <strain evidence="12 13">DSM 22967</strain>
    </source>
</reference>
<evidence type="ECO:0000256" key="1">
    <source>
        <dbReference type="ARBA" id="ARBA00012513"/>
    </source>
</evidence>
<gene>
    <name evidence="12" type="ORF">DFJ65_1879</name>
</gene>
<dbReference type="EC" id="2.7.11.1" evidence="1"/>
<evidence type="ECO:0000313" key="12">
    <source>
        <dbReference type="EMBL" id="REF30852.1"/>
    </source>
</evidence>
<feature type="transmembrane region" description="Helical" evidence="10">
    <location>
        <begin position="425"/>
        <end position="445"/>
    </location>
</feature>
<protein>
    <recommendedName>
        <fullName evidence="1">non-specific serine/threonine protein kinase</fullName>
        <ecNumber evidence="1">2.7.11.1</ecNumber>
    </recommendedName>
</protein>
<keyword evidence="5 12" id="KW-0418">Kinase</keyword>
<keyword evidence="10" id="KW-0472">Membrane</keyword>
<keyword evidence="10" id="KW-0812">Transmembrane</keyword>
<dbReference type="Proteomes" id="UP000256253">
    <property type="component" value="Unassembled WGS sequence"/>
</dbReference>
<dbReference type="FunFam" id="1.10.510.10:FF:000021">
    <property type="entry name" value="Serine/threonine protein kinase"/>
    <property type="match status" value="1"/>
</dbReference>
<dbReference type="PROSITE" id="PS00108">
    <property type="entry name" value="PROTEIN_KINASE_ST"/>
    <property type="match status" value="1"/>
</dbReference>
<feature type="domain" description="Protein kinase" evidence="11">
    <location>
        <begin position="11"/>
        <end position="270"/>
    </location>
</feature>
<keyword evidence="13" id="KW-1185">Reference proteome</keyword>
<organism evidence="12 13">
    <name type="scientific">Calidifontibacter indicus</name>
    <dbReference type="NCBI Taxonomy" id="419650"/>
    <lineage>
        <taxon>Bacteria</taxon>
        <taxon>Bacillati</taxon>
        <taxon>Actinomycetota</taxon>
        <taxon>Actinomycetes</taxon>
        <taxon>Micrococcales</taxon>
        <taxon>Dermacoccaceae</taxon>
        <taxon>Calidifontibacter</taxon>
    </lineage>
</organism>
<dbReference type="InterPro" id="IPR008271">
    <property type="entry name" value="Ser/Thr_kinase_AS"/>
</dbReference>
<dbReference type="EMBL" id="QTUA01000001">
    <property type="protein sequence ID" value="REF30852.1"/>
    <property type="molecule type" value="Genomic_DNA"/>
</dbReference>
<evidence type="ECO:0000256" key="8">
    <source>
        <dbReference type="ARBA" id="ARBA00048679"/>
    </source>
</evidence>
<dbReference type="Gene3D" id="3.30.200.20">
    <property type="entry name" value="Phosphorylase Kinase, domain 1"/>
    <property type="match status" value="1"/>
</dbReference>
<evidence type="ECO:0000259" key="11">
    <source>
        <dbReference type="PROSITE" id="PS50011"/>
    </source>
</evidence>
<comment type="catalytic activity">
    <reaction evidence="8">
        <text>L-seryl-[protein] + ATP = O-phospho-L-seryl-[protein] + ADP + H(+)</text>
        <dbReference type="Rhea" id="RHEA:17989"/>
        <dbReference type="Rhea" id="RHEA-COMP:9863"/>
        <dbReference type="Rhea" id="RHEA-COMP:11604"/>
        <dbReference type="ChEBI" id="CHEBI:15378"/>
        <dbReference type="ChEBI" id="CHEBI:29999"/>
        <dbReference type="ChEBI" id="CHEBI:30616"/>
        <dbReference type="ChEBI" id="CHEBI:83421"/>
        <dbReference type="ChEBI" id="CHEBI:456216"/>
        <dbReference type="EC" id="2.7.11.1"/>
    </reaction>
</comment>
<dbReference type="Pfam" id="PF00069">
    <property type="entry name" value="Pkinase"/>
    <property type="match status" value="1"/>
</dbReference>
<evidence type="ECO:0000256" key="9">
    <source>
        <dbReference type="SAM" id="MobiDB-lite"/>
    </source>
</evidence>
<sequence length="483" mass="50134">MDVGTMLGGRYAMRSRIAGGGMGEVWIAHDDVLDRTVAVKVIRRELAEDPEFARRFHQEARTAARLSHANIAQVHDFGRDADTDYLVMEYVRGTSLASMIDQHPGGLPPAQVVSLVGQAADGLEAAHEAGVVHRDVKPANILITDKGQVKITDFGIARALGEAKMTRTGEVMGTAQYLPPEAALGHHVDGQADLYSLAVVAYEALTGRRPFQADSAVTLAMKHVNEPPPPLSTNTPAAIRNAVMHGLAKNPAQRPAGVAAFARELRQPGTGSASTHQQAFTAPYAAPGGGQGGGHGGRHTSGPIGGPQGYRPQSGPLAGGPISPPYAQSVYQPPKKNAGPASPLAKGLGWAWIALSLLVILSLYLAWATLNGQSWSAFGLELAEASYSSDPTSGGIAEMLLVVTLIVGALGIPQALGKGHIACSIVALVLSLIAGLLWAAGLGTITGGDTDFSQLHIAAGAVLCGIVGFLHLPVIGTTIAKRR</sequence>
<evidence type="ECO:0000313" key="13">
    <source>
        <dbReference type="Proteomes" id="UP000256253"/>
    </source>
</evidence>
<dbReference type="Gene3D" id="1.10.510.10">
    <property type="entry name" value="Transferase(Phosphotransferase) domain 1"/>
    <property type="match status" value="1"/>
</dbReference>
<dbReference type="InterPro" id="IPR011009">
    <property type="entry name" value="Kinase-like_dom_sf"/>
</dbReference>
<evidence type="ECO:0000256" key="2">
    <source>
        <dbReference type="ARBA" id="ARBA00022527"/>
    </source>
</evidence>
<accession>A0A3D9UN24</accession>
<keyword evidence="2" id="KW-0723">Serine/threonine-protein kinase</keyword>
<dbReference type="PANTHER" id="PTHR43289:SF6">
    <property type="entry name" value="SERINE_THREONINE-PROTEIN KINASE NEKL-3"/>
    <property type="match status" value="1"/>
</dbReference>
<dbReference type="FunFam" id="3.30.200.20:FF:000035">
    <property type="entry name" value="Serine/threonine protein kinase Stk1"/>
    <property type="match status" value="1"/>
</dbReference>
<evidence type="ECO:0000256" key="6">
    <source>
        <dbReference type="ARBA" id="ARBA00022840"/>
    </source>
</evidence>
<evidence type="ECO:0000256" key="7">
    <source>
        <dbReference type="ARBA" id="ARBA00047899"/>
    </source>
</evidence>
<dbReference type="CDD" id="cd14014">
    <property type="entry name" value="STKc_PknB_like"/>
    <property type="match status" value="1"/>
</dbReference>
<dbReference type="PANTHER" id="PTHR43289">
    <property type="entry name" value="MITOGEN-ACTIVATED PROTEIN KINASE KINASE KINASE 20-RELATED"/>
    <property type="match status" value="1"/>
</dbReference>
<keyword evidence="4" id="KW-0547">Nucleotide-binding</keyword>
<evidence type="ECO:0000256" key="4">
    <source>
        <dbReference type="ARBA" id="ARBA00022741"/>
    </source>
</evidence>
<dbReference type="SMART" id="SM00220">
    <property type="entry name" value="S_TKc"/>
    <property type="match status" value="1"/>
</dbReference>
<name>A0A3D9UN24_9MICO</name>
<evidence type="ECO:0000256" key="10">
    <source>
        <dbReference type="SAM" id="Phobius"/>
    </source>
</evidence>
<keyword evidence="3" id="KW-0808">Transferase</keyword>
<dbReference type="GO" id="GO:0004674">
    <property type="term" value="F:protein serine/threonine kinase activity"/>
    <property type="evidence" value="ECO:0007669"/>
    <property type="project" value="UniProtKB-KW"/>
</dbReference>
<dbReference type="GO" id="GO:0045717">
    <property type="term" value="P:negative regulation of fatty acid biosynthetic process"/>
    <property type="evidence" value="ECO:0007669"/>
    <property type="project" value="UniProtKB-ARBA"/>
</dbReference>
<feature type="region of interest" description="Disordered" evidence="9">
    <location>
        <begin position="282"/>
        <end position="334"/>
    </location>
</feature>
<dbReference type="RefSeq" id="WP_170144050.1">
    <property type="nucleotide sequence ID" value="NZ_QTUA01000001.1"/>
</dbReference>
<dbReference type="GO" id="GO:0005524">
    <property type="term" value="F:ATP binding"/>
    <property type="evidence" value="ECO:0007669"/>
    <property type="project" value="UniProtKB-KW"/>
</dbReference>